<name>E3H8Q0_ILYPC</name>
<dbReference type="OrthoDB" id="9813525at2"/>
<dbReference type="AlphaFoldDB" id="E3H8Q0"/>
<evidence type="ECO:0000313" key="3">
    <source>
        <dbReference type="Proteomes" id="UP000006875"/>
    </source>
</evidence>
<keyword evidence="3" id="KW-1185">Reference proteome</keyword>
<keyword evidence="1" id="KW-1133">Transmembrane helix</keyword>
<feature type="transmembrane region" description="Helical" evidence="1">
    <location>
        <begin position="12"/>
        <end position="33"/>
    </location>
</feature>
<dbReference type="InterPro" id="IPR021279">
    <property type="entry name" value="DUF2721"/>
</dbReference>
<dbReference type="Proteomes" id="UP000006875">
    <property type="component" value="Chromosome"/>
</dbReference>
<dbReference type="Pfam" id="PF11026">
    <property type="entry name" value="DUF2721"/>
    <property type="match status" value="1"/>
</dbReference>
<evidence type="ECO:0000256" key="1">
    <source>
        <dbReference type="SAM" id="Phobius"/>
    </source>
</evidence>
<gene>
    <name evidence="2" type="ordered locus">Ilyop_1535</name>
</gene>
<keyword evidence="1" id="KW-0472">Membrane</keyword>
<dbReference type="KEGG" id="ipo:Ilyop_1535"/>
<evidence type="ECO:0000313" key="2">
    <source>
        <dbReference type="EMBL" id="ADO83314.1"/>
    </source>
</evidence>
<keyword evidence="1" id="KW-0812">Transmembrane</keyword>
<feature type="transmembrane region" description="Helical" evidence="1">
    <location>
        <begin position="96"/>
        <end position="115"/>
    </location>
</feature>
<dbReference type="eggNOG" id="ENOG5032RP9">
    <property type="taxonomic scope" value="Bacteria"/>
</dbReference>
<organism evidence="2 3">
    <name type="scientific">Ilyobacter polytropus (strain ATCC 51220 / DSM 2926 / LMG 16218 / CuHBu1)</name>
    <dbReference type="NCBI Taxonomy" id="572544"/>
    <lineage>
        <taxon>Bacteria</taxon>
        <taxon>Fusobacteriati</taxon>
        <taxon>Fusobacteriota</taxon>
        <taxon>Fusobacteriia</taxon>
        <taxon>Fusobacteriales</taxon>
        <taxon>Fusobacteriaceae</taxon>
        <taxon>Ilyobacter</taxon>
    </lineage>
</organism>
<proteinExistence type="predicted"/>
<feature type="transmembrane region" description="Helical" evidence="1">
    <location>
        <begin position="69"/>
        <end position="90"/>
    </location>
</feature>
<reference evidence="2 3" key="1">
    <citation type="journal article" date="2010" name="Stand. Genomic Sci.">
        <title>Complete genome sequence of Ilyobacter polytropus type strain (CuHbu1).</title>
        <authorList>
            <person name="Sikorski J."/>
            <person name="Chertkov O."/>
            <person name="Lapidus A."/>
            <person name="Nolan M."/>
            <person name="Lucas S."/>
            <person name="Del Rio T.G."/>
            <person name="Tice H."/>
            <person name="Cheng J.F."/>
            <person name="Tapia R."/>
            <person name="Han C."/>
            <person name="Goodwin L."/>
            <person name="Pitluck S."/>
            <person name="Liolios K."/>
            <person name="Ivanova N."/>
            <person name="Mavromatis K."/>
            <person name="Mikhailova N."/>
            <person name="Pati A."/>
            <person name="Chen A."/>
            <person name="Palaniappan K."/>
            <person name="Land M."/>
            <person name="Hauser L."/>
            <person name="Chang Y.J."/>
            <person name="Jeffries C.D."/>
            <person name="Brambilla E."/>
            <person name="Yasawong M."/>
            <person name="Rohde M."/>
            <person name="Pukall R."/>
            <person name="Spring S."/>
            <person name="Goker M."/>
            <person name="Woyke T."/>
            <person name="Bristow J."/>
            <person name="Eisen J.A."/>
            <person name="Markowitz V."/>
            <person name="Hugenholtz P."/>
            <person name="Kyrpides N.C."/>
            <person name="Klenk H.P."/>
        </authorList>
    </citation>
    <scope>NUCLEOTIDE SEQUENCE [LARGE SCALE GENOMIC DNA]</scope>
    <source>
        <strain evidence="3">ATCC 51220 / DSM 2926 / LMG 16218 / CuHBu1</strain>
    </source>
</reference>
<accession>E3H8Q0</accession>
<sequence>MKLTLTTPALLFSTVSLLMIAYTSRFLAMAALIRQLHEKAMLQGETTEGVLRQIVNLKKRVRLTKNMQFVAILALILSVLSILALFLNQIFLGEAFFFISLVLLVCSLIMSAMEIKLSVSALTIQLTHCIGDSCSIDDFKRLDEQTFYEMLKGKI</sequence>
<dbReference type="RefSeq" id="WP_013387981.1">
    <property type="nucleotide sequence ID" value="NC_014632.1"/>
</dbReference>
<dbReference type="HOGENOM" id="CLU_126543_0_0_0"/>
<dbReference type="STRING" id="572544.Ilyop_1535"/>
<evidence type="ECO:0008006" key="4">
    <source>
        <dbReference type="Google" id="ProtNLM"/>
    </source>
</evidence>
<dbReference type="EMBL" id="CP002281">
    <property type="protein sequence ID" value="ADO83314.1"/>
    <property type="molecule type" value="Genomic_DNA"/>
</dbReference>
<protein>
    <recommendedName>
        <fullName evidence="4">DUF2721 domain-containing protein</fullName>
    </recommendedName>
</protein>